<name>A0A8H7VTC6_9FUNG</name>
<dbReference type="GO" id="GO:0005634">
    <property type="term" value="C:nucleus"/>
    <property type="evidence" value="ECO:0007669"/>
    <property type="project" value="UniProtKB-SubCell"/>
</dbReference>
<feature type="region of interest" description="Disordered" evidence="3">
    <location>
        <begin position="88"/>
        <end position="287"/>
    </location>
</feature>
<dbReference type="SMART" id="SM00298">
    <property type="entry name" value="CHROMO"/>
    <property type="match status" value="1"/>
</dbReference>
<evidence type="ECO:0000259" key="4">
    <source>
        <dbReference type="PROSITE" id="PS50013"/>
    </source>
</evidence>
<keyword evidence="6" id="KW-1185">Reference proteome</keyword>
<gene>
    <name evidence="5" type="ORF">INT45_000542</name>
</gene>
<dbReference type="EMBL" id="JAEPRB010000017">
    <property type="protein sequence ID" value="KAG2226374.1"/>
    <property type="molecule type" value="Genomic_DNA"/>
</dbReference>
<evidence type="ECO:0000313" key="5">
    <source>
        <dbReference type="EMBL" id="KAG2226374.1"/>
    </source>
</evidence>
<dbReference type="Pfam" id="PF00385">
    <property type="entry name" value="Chromo"/>
    <property type="match status" value="1"/>
</dbReference>
<feature type="compositionally biased region" description="Low complexity" evidence="3">
    <location>
        <begin position="265"/>
        <end position="275"/>
    </location>
</feature>
<dbReference type="InterPro" id="IPR023780">
    <property type="entry name" value="Chromo_domain"/>
</dbReference>
<feature type="compositionally biased region" description="Low complexity" evidence="3">
    <location>
        <begin position="245"/>
        <end position="258"/>
    </location>
</feature>
<feature type="compositionally biased region" description="Low complexity" evidence="3">
    <location>
        <begin position="176"/>
        <end position="219"/>
    </location>
</feature>
<dbReference type="InterPro" id="IPR023779">
    <property type="entry name" value="Chromodomain_CS"/>
</dbReference>
<proteinExistence type="predicted"/>
<accession>A0A8H7VTC6</accession>
<evidence type="ECO:0000256" key="1">
    <source>
        <dbReference type="ARBA" id="ARBA00004123"/>
    </source>
</evidence>
<evidence type="ECO:0000256" key="3">
    <source>
        <dbReference type="SAM" id="MobiDB-lite"/>
    </source>
</evidence>
<protein>
    <recommendedName>
        <fullName evidence="4">Chromo domain-containing protein</fullName>
    </recommendedName>
</protein>
<dbReference type="PROSITE" id="PS50013">
    <property type="entry name" value="CHROMO_2"/>
    <property type="match status" value="1"/>
</dbReference>
<reference evidence="5 6" key="1">
    <citation type="submission" date="2020-12" db="EMBL/GenBank/DDBJ databases">
        <title>Metabolic potential, ecology and presence of endohyphal bacteria is reflected in genomic diversity of Mucoromycotina.</title>
        <authorList>
            <person name="Muszewska A."/>
            <person name="Okrasinska A."/>
            <person name="Steczkiewicz K."/>
            <person name="Drgas O."/>
            <person name="Orlowska M."/>
            <person name="Perlinska-Lenart U."/>
            <person name="Aleksandrzak-Piekarczyk T."/>
            <person name="Szatraj K."/>
            <person name="Zielenkiewicz U."/>
            <person name="Pilsyk S."/>
            <person name="Malc E."/>
            <person name="Mieczkowski P."/>
            <person name="Kruszewska J.S."/>
            <person name="Biernat P."/>
            <person name="Pawlowska J."/>
        </authorList>
    </citation>
    <scope>NUCLEOTIDE SEQUENCE [LARGE SCALE GENOMIC DNA]</scope>
    <source>
        <strain evidence="5 6">CBS 142.35</strain>
    </source>
</reference>
<evidence type="ECO:0000313" key="6">
    <source>
        <dbReference type="Proteomes" id="UP000646827"/>
    </source>
</evidence>
<comment type="caution">
    <text evidence="5">The sequence shown here is derived from an EMBL/GenBank/DDBJ whole genome shotgun (WGS) entry which is preliminary data.</text>
</comment>
<comment type="subcellular location">
    <subcellularLocation>
        <location evidence="1">Nucleus</location>
    </subcellularLocation>
</comment>
<dbReference type="PROSITE" id="PS00598">
    <property type="entry name" value="CHROMO_1"/>
    <property type="match status" value="1"/>
</dbReference>
<keyword evidence="2" id="KW-0539">Nucleus</keyword>
<evidence type="ECO:0000256" key="2">
    <source>
        <dbReference type="ARBA" id="ARBA00023242"/>
    </source>
</evidence>
<dbReference type="InterPro" id="IPR051219">
    <property type="entry name" value="Heterochromatin_chromo-domain"/>
</dbReference>
<dbReference type="Proteomes" id="UP000646827">
    <property type="component" value="Unassembled WGS sequence"/>
</dbReference>
<dbReference type="Gene3D" id="2.40.50.40">
    <property type="match status" value="1"/>
</dbReference>
<feature type="compositionally biased region" description="Basic and acidic residues" evidence="3">
    <location>
        <begin position="162"/>
        <end position="175"/>
    </location>
</feature>
<organism evidence="5 6">
    <name type="scientific">Circinella minor</name>
    <dbReference type="NCBI Taxonomy" id="1195481"/>
    <lineage>
        <taxon>Eukaryota</taxon>
        <taxon>Fungi</taxon>
        <taxon>Fungi incertae sedis</taxon>
        <taxon>Mucoromycota</taxon>
        <taxon>Mucoromycotina</taxon>
        <taxon>Mucoromycetes</taxon>
        <taxon>Mucorales</taxon>
        <taxon>Lichtheimiaceae</taxon>
        <taxon>Circinella</taxon>
    </lineage>
</organism>
<dbReference type="InterPro" id="IPR000953">
    <property type="entry name" value="Chromo/chromo_shadow_dom"/>
</dbReference>
<sequence length="678" mass="76409">MNKIEEDDGSSMGDENMFEVEKILAMKEEFGMRRYLIKWKNYDDSENSWEPEDNLSCPELLEQFKATVNKQPPPPTLRVKLGSLNSISNSSSATSTFSSSSKTVLPQKRSLSENRQTHHSNSKPDQIREESSSTPSLVDGSPTKKMSTEKFKSTSSPVLRIQNERLQQHTQRRETTSSSSISPLPPTTTMSSSSPSISSSSLSSSLALSSLKPSSLNSTTKHKSIPLAISRLRDPRLARQRQTNTTASPTTTTRSITSRPPPPTSTTSTISTPTTHSYPVDPNNDSKPISWRGNIIGNIEPSADIQMISVPAKCPRSTIVNEFLQSSERSNGGHKTLRLTAFIKLKVLERFFNAARVCLLDLNHAGSNQIGYGKLARFLMVNEVAGLVHLNDRPTDVLAVVHCTDKLASGWKLGFRSNKTLLGIFLEDMPKYPQFPRSTIELKDWPLLKSSSIKTYDWQLLLTSLQFPPQLIKVIHQETHMEIFGTSLWANMLQNAHNFDRSDDSIFKTNLYKYKRSNWNTTFWQFGISNPSFTIIPSPTESFPRNSANTVDTLNRHPLTLSKWRFVLKDDLLTQLKTRTKGVKDAQKIQAAIVNLSILFSQDKCEIMRNWMIDNTKYPNESTATVKWAEKIVRRYHEEHEYFVLVDDIGTMKSHLGCLDRSSSRDLLNLFSVPSPSD</sequence>
<dbReference type="InterPro" id="IPR016197">
    <property type="entry name" value="Chromo-like_dom_sf"/>
</dbReference>
<dbReference type="CDD" id="cd00024">
    <property type="entry name" value="CD_CSD"/>
    <property type="match status" value="1"/>
</dbReference>
<dbReference type="SUPFAM" id="SSF54160">
    <property type="entry name" value="Chromo domain-like"/>
    <property type="match status" value="1"/>
</dbReference>
<feature type="domain" description="Chromo" evidence="4">
    <location>
        <begin position="18"/>
        <end position="76"/>
    </location>
</feature>
<feature type="compositionally biased region" description="Low complexity" evidence="3">
    <location>
        <begin position="88"/>
        <end position="101"/>
    </location>
</feature>
<dbReference type="PANTHER" id="PTHR22812">
    <property type="entry name" value="CHROMOBOX PROTEIN"/>
    <property type="match status" value="1"/>
</dbReference>
<dbReference type="AlphaFoldDB" id="A0A8H7VTC6"/>
<dbReference type="OrthoDB" id="2288393at2759"/>